<dbReference type="EMBL" id="JABBWK010000301">
    <property type="protein sequence ID" value="KAG1885892.1"/>
    <property type="molecule type" value="Genomic_DNA"/>
</dbReference>
<keyword evidence="3" id="KW-1185">Reference proteome</keyword>
<proteinExistence type="predicted"/>
<dbReference type="GeneID" id="64672355"/>
<protein>
    <submittedName>
        <fullName evidence="1">Uncharacterized protein</fullName>
    </submittedName>
</protein>
<evidence type="ECO:0000313" key="1">
    <source>
        <dbReference type="EMBL" id="KAG1882851.1"/>
    </source>
</evidence>
<dbReference type="RefSeq" id="XP_041216478.1">
    <property type="nucleotide sequence ID" value="XM_041378057.1"/>
</dbReference>
<evidence type="ECO:0000313" key="3">
    <source>
        <dbReference type="Proteomes" id="UP001195769"/>
    </source>
</evidence>
<gene>
    <name evidence="2" type="ORF">F5891DRAFT_989359</name>
    <name evidence="1" type="ORF">F5891DRAFT_991058</name>
</gene>
<dbReference type="AlphaFoldDB" id="A0AAD4DPQ2"/>
<organism evidence="1 3">
    <name type="scientific">Suillus fuscotomentosus</name>
    <dbReference type="NCBI Taxonomy" id="1912939"/>
    <lineage>
        <taxon>Eukaryota</taxon>
        <taxon>Fungi</taxon>
        <taxon>Dikarya</taxon>
        <taxon>Basidiomycota</taxon>
        <taxon>Agaricomycotina</taxon>
        <taxon>Agaricomycetes</taxon>
        <taxon>Agaricomycetidae</taxon>
        <taxon>Boletales</taxon>
        <taxon>Suillineae</taxon>
        <taxon>Suillaceae</taxon>
        <taxon>Suillus</taxon>
    </lineage>
</organism>
<name>A0AAD4DPQ2_9AGAM</name>
<dbReference type="EMBL" id="JABBWK010000563">
    <property type="protein sequence ID" value="KAG1882851.1"/>
    <property type="molecule type" value="Genomic_DNA"/>
</dbReference>
<comment type="caution">
    <text evidence="1">The sequence shown here is derived from an EMBL/GenBank/DDBJ whole genome shotgun (WGS) entry which is preliminary data.</text>
</comment>
<reference evidence="1" key="1">
    <citation type="journal article" date="2020" name="New Phytol.">
        <title>Comparative genomics reveals dynamic genome evolution in host specialist ectomycorrhizal fungi.</title>
        <authorList>
            <person name="Lofgren L.A."/>
            <person name="Nguyen N.H."/>
            <person name="Vilgalys R."/>
            <person name="Ruytinx J."/>
            <person name="Liao H.L."/>
            <person name="Branco S."/>
            <person name="Kuo A."/>
            <person name="LaButti K."/>
            <person name="Lipzen A."/>
            <person name="Andreopoulos W."/>
            <person name="Pangilinan J."/>
            <person name="Riley R."/>
            <person name="Hundley H."/>
            <person name="Na H."/>
            <person name="Barry K."/>
            <person name="Grigoriev I.V."/>
            <person name="Stajich J.E."/>
            <person name="Kennedy P.G."/>
        </authorList>
    </citation>
    <scope>NUCLEOTIDE SEQUENCE</scope>
    <source>
        <strain evidence="1">FC203</strain>
    </source>
</reference>
<accession>A0AAD4DPQ2</accession>
<sequence length="215" mass="24194">MGPNFNTSLSEGPPEQGSVSSTYCLTLQKYQCFNAAINNVWASIDEGSIEYSTNYTWVKAFCGPSALDTFCWKKNQSVDKENNSLLKEYGEHKATKTNRAYISTKSKINDVTQTIKAIENEILRCQTGTETILYTMHSSTDLSLCGITFAMEGVDNFMESVMNVDNQEFVSKMEGFAFHGIHLIKGWPDEIPFNNFSKAWTLERDGSLEKLPRDS</sequence>
<evidence type="ECO:0000313" key="2">
    <source>
        <dbReference type="EMBL" id="KAG1885892.1"/>
    </source>
</evidence>
<dbReference type="Proteomes" id="UP001195769">
    <property type="component" value="Unassembled WGS sequence"/>
</dbReference>